<evidence type="ECO:0000259" key="4">
    <source>
        <dbReference type="Pfam" id="PF04825"/>
    </source>
</evidence>
<keyword evidence="2" id="KW-0539">Nucleus</keyword>
<accession>A0A195F037</accession>
<proteinExistence type="predicted"/>
<comment type="subcellular location">
    <subcellularLocation>
        <location evidence="1">Nucleus</location>
    </subcellularLocation>
</comment>
<dbReference type="STRING" id="34720.A0A195F037"/>
<dbReference type="InterPro" id="IPR039781">
    <property type="entry name" value="Rad21/Rec8-like"/>
</dbReference>
<dbReference type="AlphaFoldDB" id="A0A195F037"/>
<evidence type="ECO:0000313" key="5">
    <source>
        <dbReference type="EMBL" id="KYN33935.1"/>
    </source>
</evidence>
<dbReference type="Pfam" id="PF04825">
    <property type="entry name" value="Rad21_Rec8_N"/>
    <property type="match status" value="1"/>
</dbReference>
<gene>
    <name evidence="5" type="ORF">ALC56_11749</name>
</gene>
<dbReference type="PANTHER" id="PTHR12585:SF27">
    <property type="entry name" value="MEIOTIC RECOMBINATION PROTEIN REC8 HOMOLOG"/>
    <property type="match status" value="1"/>
</dbReference>
<feature type="region of interest" description="Disordered" evidence="3">
    <location>
        <begin position="224"/>
        <end position="247"/>
    </location>
</feature>
<dbReference type="GO" id="GO:0051177">
    <property type="term" value="P:meiotic sister chromatid cohesion"/>
    <property type="evidence" value="ECO:0007669"/>
    <property type="project" value="TreeGrafter"/>
</dbReference>
<evidence type="ECO:0000256" key="3">
    <source>
        <dbReference type="SAM" id="MobiDB-lite"/>
    </source>
</evidence>
<dbReference type="Proteomes" id="UP000078541">
    <property type="component" value="Unassembled WGS sequence"/>
</dbReference>
<dbReference type="EMBL" id="KQ981880">
    <property type="protein sequence ID" value="KYN33935.1"/>
    <property type="molecule type" value="Genomic_DNA"/>
</dbReference>
<name>A0A195F037_9HYME</name>
<dbReference type="GO" id="GO:0003682">
    <property type="term" value="F:chromatin binding"/>
    <property type="evidence" value="ECO:0007669"/>
    <property type="project" value="TreeGrafter"/>
</dbReference>
<dbReference type="PANTHER" id="PTHR12585">
    <property type="entry name" value="SCC1 / RAD21 FAMILY MEMBER"/>
    <property type="match status" value="1"/>
</dbReference>
<reference evidence="5 6" key="1">
    <citation type="submission" date="2016-03" db="EMBL/GenBank/DDBJ databases">
        <title>Trachymyrmex septentrionalis WGS genome.</title>
        <authorList>
            <person name="Nygaard S."/>
            <person name="Hu H."/>
            <person name="Boomsma J."/>
            <person name="Zhang G."/>
        </authorList>
    </citation>
    <scope>NUCLEOTIDE SEQUENCE [LARGE SCALE GENOMIC DNA]</scope>
    <source>
        <strain evidence="5">Tsep2-gDNA-1</strain>
        <tissue evidence="5">Whole body</tissue>
    </source>
</reference>
<feature type="compositionally biased region" description="Polar residues" evidence="3">
    <location>
        <begin position="225"/>
        <end position="243"/>
    </location>
</feature>
<feature type="domain" description="Rad21/Rec8-like protein N-terminal" evidence="4">
    <location>
        <begin position="1"/>
        <end position="108"/>
    </location>
</feature>
<protein>
    <submittedName>
        <fullName evidence="5">Meiotic recombination protein REC8 like protein</fullName>
    </submittedName>
</protein>
<dbReference type="InterPro" id="IPR006910">
    <property type="entry name" value="Rad21_Rec8_N"/>
</dbReference>
<evidence type="ECO:0000256" key="1">
    <source>
        <dbReference type="ARBA" id="ARBA00004123"/>
    </source>
</evidence>
<dbReference type="GO" id="GO:0006302">
    <property type="term" value="P:double-strand break repair"/>
    <property type="evidence" value="ECO:0007669"/>
    <property type="project" value="TreeGrafter"/>
</dbReference>
<evidence type="ECO:0000256" key="2">
    <source>
        <dbReference type="ARBA" id="ARBA00023242"/>
    </source>
</evidence>
<evidence type="ECO:0000313" key="6">
    <source>
        <dbReference type="Proteomes" id="UP000078541"/>
    </source>
</evidence>
<dbReference type="GO" id="GO:0005634">
    <property type="term" value="C:nucleus"/>
    <property type="evidence" value="ECO:0007669"/>
    <property type="project" value="UniProtKB-SubCell"/>
</dbReference>
<sequence>MSYPINLLSRRQKGKFAASWLASTNSEASFKKLYTSDAIKKMNVEQMCNDILEVIQPSNGKSNNRFSLYLSSQLMSGITKIHSYQVEYYEKEIFKFEQNLEPSASSKKKGDKLDDFRNIECPDVELPKDFFSTHLLREDLHILPEDQPYDALQIVMRDAERLNFGCLNDEELELFLYNDNISLEERNILEKSTDITIAEEIYRHSSQENLSPVLVNISNRRTKSKGNLSLTPQKRQPQIQPETPTKKRRLSFATMPLAEDVAVPLVKDIAVPFAEDLAISAPELPAEKTGMLVSSQQTDMELESLNSSYFVINKQSKKHKIIDKEIVLTEKQLWKWRGNVNIHSKKIDKPKKRLISAINLLKEPSYLSKQWNTSLRNLFVDHITGPFMSVDEDVAPAEFVQFQEAIRIEETINKQNLMEDLSTFVKTDTAIAAEPIDSIVNVLPMPIAHADVSVPPLQEVIPHMITLEEGIRRDQEKLRSISNMDESLEDINALLERQSLGRHPSKSILGSPATSSNGTLQPELTSKDILAQLEVFWFNEPCVKFSQLIPKDTFTAEDAADAFNILLELHAQKKLILQQAECFRTLRIWKMGKLN</sequence>
<organism evidence="5 6">
    <name type="scientific">Trachymyrmex septentrionalis</name>
    <dbReference type="NCBI Taxonomy" id="34720"/>
    <lineage>
        <taxon>Eukaryota</taxon>
        <taxon>Metazoa</taxon>
        <taxon>Ecdysozoa</taxon>
        <taxon>Arthropoda</taxon>
        <taxon>Hexapoda</taxon>
        <taxon>Insecta</taxon>
        <taxon>Pterygota</taxon>
        <taxon>Neoptera</taxon>
        <taxon>Endopterygota</taxon>
        <taxon>Hymenoptera</taxon>
        <taxon>Apocrita</taxon>
        <taxon>Aculeata</taxon>
        <taxon>Formicoidea</taxon>
        <taxon>Formicidae</taxon>
        <taxon>Myrmicinae</taxon>
        <taxon>Trachymyrmex</taxon>
    </lineage>
</organism>
<keyword evidence="6" id="KW-1185">Reference proteome</keyword>
<dbReference type="GO" id="GO:0030893">
    <property type="term" value="C:meiotic cohesin complex"/>
    <property type="evidence" value="ECO:0007669"/>
    <property type="project" value="TreeGrafter"/>
</dbReference>